<keyword evidence="1" id="KW-1185">Reference proteome</keyword>
<dbReference type="AlphaFoldDB" id="A0A915JGI0"/>
<dbReference type="WBParaSite" id="nRc.2.0.1.t24748-RA">
    <property type="protein sequence ID" value="nRc.2.0.1.t24748-RA"/>
    <property type="gene ID" value="nRc.2.0.1.g24748"/>
</dbReference>
<reference evidence="2" key="1">
    <citation type="submission" date="2022-11" db="UniProtKB">
        <authorList>
            <consortium name="WormBaseParasite"/>
        </authorList>
    </citation>
    <scope>IDENTIFICATION</scope>
</reference>
<evidence type="ECO:0000313" key="1">
    <source>
        <dbReference type="Proteomes" id="UP000887565"/>
    </source>
</evidence>
<name>A0A915JGI0_ROMCU</name>
<sequence>MDDVCSNNSFLLFRESPGRNECVSVFYVHEDTLFAIGKNSNLFKLVTLNSTATIGHGWPANSPSMWCLNAVLEQDVGATKLANYSMPECKYYQYRTGYDKLTKLNMFYNKK</sequence>
<organism evidence="1 2">
    <name type="scientific">Romanomermis culicivorax</name>
    <name type="common">Nematode worm</name>
    <dbReference type="NCBI Taxonomy" id="13658"/>
    <lineage>
        <taxon>Eukaryota</taxon>
        <taxon>Metazoa</taxon>
        <taxon>Ecdysozoa</taxon>
        <taxon>Nematoda</taxon>
        <taxon>Enoplea</taxon>
        <taxon>Dorylaimia</taxon>
        <taxon>Mermithida</taxon>
        <taxon>Mermithoidea</taxon>
        <taxon>Mermithidae</taxon>
        <taxon>Romanomermis</taxon>
    </lineage>
</organism>
<protein>
    <submittedName>
        <fullName evidence="2">Uncharacterized protein</fullName>
    </submittedName>
</protein>
<proteinExistence type="predicted"/>
<evidence type="ECO:0000313" key="2">
    <source>
        <dbReference type="WBParaSite" id="nRc.2.0.1.t24748-RA"/>
    </source>
</evidence>
<dbReference type="Proteomes" id="UP000887565">
    <property type="component" value="Unplaced"/>
</dbReference>
<accession>A0A915JGI0</accession>